<evidence type="ECO:0000313" key="3">
    <source>
        <dbReference type="Proteomes" id="UP000799436"/>
    </source>
</evidence>
<dbReference type="PANTHER" id="PTHR47251">
    <property type="entry name" value="FINGER DOMAIN PROTEIN, PUTATIVE (AFU_ORTHOLOGUE AFUA_3G04180)-RELATED"/>
    <property type="match status" value="1"/>
</dbReference>
<organism evidence="2 3">
    <name type="scientific">Teratosphaeria nubilosa</name>
    <dbReference type="NCBI Taxonomy" id="161662"/>
    <lineage>
        <taxon>Eukaryota</taxon>
        <taxon>Fungi</taxon>
        <taxon>Dikarya</taxon>
        <taxon>Ascomycota</taxon>
        <taxon>Pezizomycotina</taxon>
        <taxon>Dothideomycetes</taxon>
        <taxon>Dothideomycetidae</taxon>
        <taxon>Mycosphaerellales</taxon>
        <taxon>Teratosphaeriaceae</taxon>
        <taxon>Teratosphaeria</taxon>
    </lineage>
</organism>
<reference evidence="2" key="1">
    <citation type="journal article" date="2020" name="Stud. Mycol.">
        <title>101 Dothideomycetes genomes: a test case for predicting lifestyles and emergence of pathogens.</title>
        <authorList>
            <person name="Haridas S."/>
            <person name="Albert R."/>
            <person name="Binder M."/>
            <person name="Bloem J."/>
            <person name="Labutti K."/>
            <person name="Salamov A."/>
            <person name="Andreopoulos B."/>
            <person name="Baker S."/>
            <person name="Barry K."/>
            <person name="Bills G."/>
            <person name="Bluhm B."/>
            <person name="Cannon C."/>
            <person name="Castanera R."/>
            <person name="Culley D."/>
            <person name="Daum C."/>
            <person name="Ezra D."/>
            <person name="Gonzalez J."/>
            <person name="Henrissat B."/>
            <person name="Kuo A."/>
            <person name="Liang C."/>
            <person name="Lipzen A."/>
            <person name="Lutzoni F."/>
            <person name="Magnuson J."/>
            <person name="Mondo S."/>
            <person name="Nolan M."/>
            <person name="Ohm R."/>
            <person name="Pangilinan J."/>
            <person name="Park H.-J."/>
            <person name="Ramirez L."/>
            <person name="Alfaro M."/>
            <person name="Sun H."/>
            <person name="Tritt A."/>
            <person name="Yoshinaga Y."/>
            <person name="Zwiers L.-H."/>
            <person name="Turgeon B."/>
            <person name="Goodwin S."/>
            <person name="Spatafora J."/>
            <person name="Crous P."/>
            <person name="Grigoriev I."/>
        </authorList>
    </citation>
    <scope>NUCLEOTIDE SEQUENCE</scope>
    <source>
        <strain evidence="2">CBS 116005</strain>
    </source>
</reference>
<feature type="region of interest" description="Disordered" evidence="1">
    <location>
        <begin position="107"/>
        <end position="131"/>
    </location>
</feature>
<gene>
    <name evidence="2" type="ORF">EJ03DRAFT_351164</name>
</gene>
<feature type="compositionally biased region" description="Polar residues" evidence="1">
    <location>
        <begin position="111"/>
        <end position="126"/>
    </location>
</feature>
<proteinExistence type="predicted"/>
<dbReference type="AlphaFoldDB" id="A0A6G1LB70"/>
<accession>A0A6G1LB70</accession>
<dbReference type="OrthoDB" id="4822at2759"/>
<name>A0A6G1LB70_9PEZI</name>
<dbReference type="PANTHER" id="PTHR47251:SF1">
    <property type="entry name" value="FINGER DOMAIN PROTEIN, PUTATIVE (AFU_ORTHOLOGUE AFUA_3G04180)-RELATED"/>
    <property type="match status" value="1"/>
</dbReference>
<feature type="compositionally biased region" description="Polar residues" evidence="1">
    <location>
        <begin position="1"/>
        <end position="23"/>
    </location>
</feature>
<feature type="region of interest" description="Disordered" evidence="1">
    <location>
        <begin position="62"/>
        <end position="86"/>
    </location>
</feature>
<sequence length="217" mass="23914">MPPASTTLRAHLTPTLTQPSAANLSPKRPPSELCQKGYARMNDFEAHEGSYDHQHRKRLKEMKQLTKDPNAASKAERERKANEEAGLKTINLNLSSAGAAPAAKKKPVFKSTLQPQNATSFAQSSEIEMRDGGGNDNDFEADLEAAYEADIAQARTNGWWGEMYDPRFPSGGRRLLVDPRRAVPLAGEEGEGWEGYVRRAVERLGREGKVVREVVGV</sequence>
<evidence type="ECO:0000256" key="1">
    <source>
        <dbReference type="SAM" id="MobiDB-lite"/>
    </source>
</evidence>
<feature type="region of interest" description="Disordered" evidence="1">
    <location>
        <begin position="1"/>
        <end position="40"/>
    </location>
</feature>
<feature type="compositionally biased region" description="Basic and acidic residues" evidence="1">
    <location>
        <begin position="74"/>
        <end position="86"/>
    </location>
</feature>
<protein>
    <submittedName>
        <fullName evidence="2">Uncharacterized protein</fullName>
    </submittedName>
</protein>
<evidence type="ECO:0000313" key="2">
    <source>
        <dbReference type="EMBL" id="KAF2769668.1"/>
    </source>
</evidence>
<keyword evidence="3" id="KW-1185">Reference proteome</keyword>
<dbReference type="EMBL" id="ML995832">
    <property type="protein sequence ID" value="KAF2769668.1"/>
    <property type="molecule type" value="Genomic_DNA"/>
</dbReference>
<dbReference type="Proteomes" id="UP000799436">
    <property type="component" value="Unassembled WGS sequence"/>
</dbReference>